<dbReference type="PATRIC" id="fig|1283301.3.peg.1076"/>
<organism evidence="1 2">
    <name type="scientific">Streptomyces afghaniensis 772</name>
    <dbReference type="NCBI Taxonomy" id="1283301"/>
    <lineage>
        <taxon>Bacteria</taxon>
        <taxon>Bacillati</taxon>
        <taxon>Actinomycetota</taxon>
        <taxon>Actinomycetes</taxon>
        <taxon>Kitasatosporales</taxon>
        <taxon>Streptomycetaceae</taxon>
        <taxon>Streptomyces</taxon>
    </lineage>
</organism>
<dbReference type="OrthoDB" id="3202743at2"/>
<protein>
    <recommendedName>
        <fullName evidence="3">Glycosyl hydrolase family 98 putative carbohydrate-binding module domain-containing protein</fullName>
    </recommendedName>
</protein>
<name>S4MXS8_9ACTN</name>
<evidence type="ECO:0008006" key="3">
    <source>
        <dbReference type="Google" id="ProtNLM"/>
    </source>
</evidence>
<dbReference type="HOGENOM" id="CLU_1626073_0_0_11"/>
<comment type="caution">
    <text evidence="1">The sequence shown here is derived from an EMBL/GenBank/DDBJ whole genome shotgun (WGS) entry which is preliminary data.</text>
</comment>
<keyword evidence="2" id="KW-1185">Reference proteome</keyword>
<dbReference type="EMBL" id="AOPY01001294">
    <property type="protein sequence ID" value="EPJ41856.1"/>
    <property type="molecule type" value="Genomic_DNA"/>
</dbReference>
<accession>S4MXS8</accession>
<evidence type="ECO:0000313" key="2">
    <source>
        <dbReference type="Proteomes" id="UP000015001"/>
    </source>
</evidence>
<sequence>MVDLIEEAPRAVWSSGAGRLVFGGSRNNPQGFAIHPRPGLLLEDGSAHERVLETHPRWTDDGWIRGEFHLPSLASGGRLIAEYGFFRPMGPPQTNGVLIRIGCDGVQLAEVAKRYTGRLDTLSVDLSPFSGCSRTLYVEVDADGDSTQDWLVWTRLAIESRAR</sequence>
<gene>
    <name evidence="1" type="ORF">STAFG_1094</name>
</gene>
<evidence type="ECO:0000313" key="1">
    <source>
        <dbReference type="EMBL" id="EPJ41856.1"/>
    </source>
</evidence>
<dbReference type="Proteomes" id="UP000015001">
    <property type="component" value="Unassembled WGS sequence"/>
</dbReference>
<dbReference type="AlphaFoldDB" id="S4MXS8"/>
<dbReference type="RefSeq" id="WP_020270101.1">
    <property type="nucleotide sequence ID" value="NZ_KE354034.1"/>
</dbReference>
<reference evidence="1 2" key="1">
    <citation type="submission" date="2013-02" db="EMBL/GenBank/DDBJ databases">
        <title>Draft Genome Sequence of Streptomyces afghaniensis, Which Produces Compounds of the Julimycin B-Complex.</title>
        <authorList>
            <person name="Gruening B.A."/>
            <person name="Praeg A."/>
            <person name="Erxleben A."/>
            <person name="Guenther S."/>
            <person name="Fiedler H.-P."/>
            <person name="Goodfellow M."/>
            <person name="Mueller M."/>
        </authorList>
    </citation>
    <scope>NUCLEOTIDE SEQUENCE [LARGE SCALE GENOMIC DNA]</scope>
    <source>
        <strain evidence="1 2">772</strain>
    </source>
</reference>
<proteinExistence type="predicted"/>